<dbReference type="Pfam" id="PF08448">
    <property type="entry name" value="PAS_4"/>
    <property type="match status" value="1"/>
</dbReference>
<proteinExistence type="predicted"/>
<dbReference type="PROSITE" id="PS50883">
    <property type="entry name" value="EAL"/>
    <property type="match status" value="1"/>
</dbReference>
<dbReference type="Gene3D" id="3.20.20.450">
    <property type="entry name" value="EAL domain"/>
    <property type="match status" value="1"/>
</dbReference>
<dbReference type="PANTHER" id="PTHR44757:SF2">
    <property type="entry name" value="BIOFILM ARCHITECTURE MAINTENANCE PROTEIN MBAA"/>
    <property type="match status" value="1"/>
</dbReference>
<dbReference type="InterPro" id="IPR035965">
    <property type="entry name" value="PAS-like_dom_sf"/>
</dbReference>
<dbReference type="PROSITE" id="PS50887">
    <property type="entry name" value="GGDEF"/>
    <property type="match status" value="1"/>
</dbReference>
<keyword evidence="1" id="KW-0472">Membrane</keyword>
<evidence type="ECO:0000313" key="4">
    <source>
        <dbReference type="EMBL" id="OWR03066.1"/>
    </source>
</evidence>
<dbReference type="EMBL" id="NISI01000006">
    <property type="protein sequence ID" value="OWR03066.1"/>
    <property type="molecule type" value="Genomic_DNA"/>
</dbReference>
<dbReference type="InterPro" id="IPR000160">
    <property type="entry name" value="GGDEF_dom"/>
</dbReference>
<dbReference type="AlphaFoldDB" id="A0A254N4Q8"/>
<dbReference type="SMART" id="SM00052">
    <property type="entry name" value="EAL"/>
    <property type="match status" value="1"/>
</dbReference>
<dbReference type="InterPro" id="IPR029787">
    <property type="entry name" value="Nucleotide_cyclase"/>
</dbReference>
<accession>A0A254N4Q8</accession>
<keyword evidence="1" id="KW-0812">Transmembrane</keyword>
<dbReference type="Gene3D" id="3.30.450.20">
    <property type="entry name" value="PAS domain"/>
    <property type="match status" value="1"/>
</dbReference>
<dbReference type="InterPro" id="IPR013656">
    <property type="entry name" value="PAS_4"/>
</dbReference>
<evidence type="ECO:0000259" key="3">
    <source>
        <dbReference type="PROSITE" id="PS50887"/>
    </source>
</evidence>
<dbReference type="RefSeq" id="WP_088484220.1">
    <property type="nucleotide sequence ID" value="NZ_NISI01000006.1"/>
</dbReference>
<dbReference type="Pfam" id="PF00990">
    <property type="entry name" value="GGDEF"/>
    <property type="match status" value="1"/>
</dbReference>
<dbReference type="CDD" id="cd00130">
    <property type="entry name" value="PAS"/>
    <property type="match status" value="1"/>
</dbReference>
<dbReference type="SUPFAM" id="SSF141868">
    <property type="entry name" value="EAL domain-like"/>
    <property type="match status" value="1"/>
</dbReference>
<evidence type="ECO:0000313" key="5">
    <source>
        <dbReference type="Proteomes" id="UP000197446"/>
    </source>
</evidence>
<dbReference type="PANTHER" id="PTHR44757">
    <property type="entry name" value="DIGUANYLATE CYCLASE DGCP"/>
    <property type="match status" value="1"/>
</dbReference>
<feature type="transmembrane region" description="Helical" evidence="1">
    <location>
        <begin position="201"/>
        <end position="220"/>
    </location>
</feature>
<keyword evidence="1" id="KW-1133">Transmembrane helix</keyword>
<dbReference type="SUPFAM" id="SSF55785">
    <property type="entry name" value="PYP-like sensor domain (PAS domain)"/>
    <property type="match status" value="1"/>
</dbReference>
<dbReference type="Gene3D" id="3.30.70.270">
    <property type="match status" value="1"/>
</dbReference>
<feature type="transmembrane region" description="Helical" evidence="1">
    <location>
        <begin position="123"/>
        <end position="145"/>
    </location>
</feature>
<gene>
    <name evidence="4" type="ORF">CDO81_15965</name>
</gene>
<dbReference type="Pfam" id="PF00563">
    <property type="entry name" value="EAL"/>
    <property type="match status" value="1"/>
</dbReference>
<dbReference type="SUPFAM" id="SSF55073">
    <property type="entry name" value="Nucleotide cyclase"/>
    <property type="match status" value="1"/>
</dbReference>
<protein>
    <submittedName>
        <fullName evidence="4">PAS domain S-box protein</fullName>
    </submittedName>
</protein>
<dbReference type="CDD" id="cd01948">
    <property type="entry name" value="EAL"/>
    <property type="match status" value="1"/>
</dbReference>
<feature type="domain" description="EAL" evidence="2">
    <location>
        <begin position="543"/>
        <end position="796"/>
    </location>
</feature>
<dbReference type="InterPro" id="IPR000014">
    <property type="entry name" value="PAS"/>
</dbReference>
<comment type="caution">
    <text evidence="4">The sequence shown here is derived from an EMBL/GenBank/DDBJ whole genome shotgun (WGS) entry which is preliminary data.</text>
</comment>
<dbReference type="InterPro" id="IPR052155">
    <property type="entry name" value="Biofilm_reg_signaling"/>
</dbReference>
<dbReference type="InterPro" id="IPR043128">
    <property type="entry name" value="Rev_trsase/Diguanyl_cyclase"/>
</dbReference>
<dbReference type="SMART" id="SM00267">
    <property type="entry name" value="GGDEF"/>
    <property type="match status" value="1"/>
</dbReference>
<feature type="domain" description="GGDEF" evidence="3">
    <location>
        <begin position="397"/>
        <end position="534"/>
    </location>
</feature>
<feature type="transmembrane region" description="Helical" evidence="1">
    <location>
        <begin position="83"/>
        <end position="102"/>
    </location>
</feature>
<evidence type="ECO:0000256" key="1">
    <source>
        <dbReference type="SAM" id="Phobius"/>
    </source>
</evidence>
<feature type="transmembrane region" description="Helical" evidence="1">
    <location>
        <begin position="56"/>
        <end position="77"/>
    </location>
</feature>
<keyword evidence="5" id="KW-1185">Reference proteome</keyword>
<dbReference type="CDD" id="cd01949">
    <property type="entry name" value="GGDEF"/>
    <property type="match status" value="1"/>
</dbReference>
<name>A0A254N4Q8_9BURK</name>
<dbReference type="NCBIfam" id="TIGR00229">
    <property type="entry name" value="sensory_box"/>
    <property type="match status" value="1"/>
</dbReference>
<reference evidence="4 5" key="1">
    <citation type="journal article" date="2007" name="Int. J. Syst. Evol. Microbiol.">
        <title>Description of Pelomonas aquatica sp. nov. and Pelomonas puraquae sp. nov., isolated from industrial and haemodialysis water.</title>
        <authorList>
            <person name="Gomila M."/>
            <person name="Bowien B."/>
            <person name="Falsen E."/>
            <person name="Moore E.R."/>
            <person name="Lalucat J."/>
        </authorList>
    </citation>
    <scope>NUCLEOTIDE SEQUENCE [LARGE SCALE GENOMIC DNA]</scope>
    <source>
        <strain evidence="4 5">CCUG 52769</strain>
    </source>
</reference>
<dbReference type="InterPro" id="IPR001633">
    <property type="entry name" value="EAL_dom"/>
</dbReference>
<organism evidence="4 5">
    <name type="scientific">Roseateles puraquae</name>
    <dbReference type="NCBI Taxonomy" id="431059"/>
    <lineage>
        <taxon>Bacteria</taxon>
        <taxon>Pseudomonadati</taxon>
        <taxon>Pseudomonadota</taxon>
        <taxon>Betaproteobacteria</taxon>
        <taxon>Burkholderiales</taxon>
        <taxon>Sphaerotilaceae</taxon>
        <taxon>Roseateles</taxon>
    </lineage>
</organism>
<evidence type="ECO:0000259" key="2">
    <source>
        <dbReference type="PROSITE" id="PS50883"/>
    </source>
</evidence>
<dbReference type="OrthoDB" id="9813903at2"/>
<dbReference type="Proteomes" id="UP000197446">
    <property type="component" value="Unassembled WGS sequence"/>
</dbReference>
<sequence>MAEPASSTLNPASAPRQRARAGLPGLIAAAWQVPGDSPEDVARLRNDQWRAIVEQLPISAVATAIAVSMLMAALPAGTDLVPLWPVLAALVALNGFNFALWWHECHRRSPSAPERGVRAGLWLAADLFVGGVLDVVLVLQVAPLIPSSLQAPLVACLAGAIASAAWMFALLPAVSLAWVLGSCGALAVGLLLHPVSWMSALLPLVPLFIVVLGMAGLLNARLFLQGRHAQYAAARDRLTVSLLLRDFEQHASDWLWEVGRDGRLRHVSRRMAEQLGEPVEALLGQPLVTLLARHLPPDDADAWRRLDHLTRALGAAEPLRDVDLRLQLRGEVVWWSLNGNRLEGAGWRGVCSDVTQARERERELMRVADQDAVTGLANRHQFQRRLALLLGGGGPVSPCTVLLLDLDCFKQVNDTLGHAAGDHLLATVGERLAESLAARRGNGDLVARLGADEFAVLLRDELSPEAIHRLGKQLRSALRVPVHIDGHEIDVRASIGAACAPRHAQAPDALMRAADLALQAAKAAGRDRLMPYEPALQQEAQDRLSLLADLRQALDSGELEMHYQPQIELASGQLIGFEALMRWRHPTRGLVPPSVFIPLAEESGLIVAMGAWALLVACRDAARWPGSLRVAVNVSAHQFERSPLELHVIEALERSGLRADRLEVELTESALLQDNHRAIDLLTRLRALGVRIALDDFGTGFSSLAYLRRLPLDQLKIDRAFIADLDHARAGARARAIVSAIHDLAQALGLHTVAEGIETVGQQDVLAEMGCSIGQGFLFAQALPRDATQAFVELAHREGLAAAREAQLESSHGLPQSWPSTRLQLRSVLQLPDTRFTGGEL</sequence>
<dbReference type="InterPro" id="IPR035919">
    <property type="entry name" value="EAL_sf"/>
</dbReference>
<dbReference type="NCBIfam" id="TIGR00254">
    <property type="entry name" value="GGDEF"/>
    <property type="match status" value="1"/>
</dbReference>